<dbReference type="GO" id="GO:0005829">
    <property type="term" value="C:cytosol"/>
    <property type="evidence" value="ECO:0007669"/>
    <property type="project" value="TreeGrafter"/>
</dbReference>
<evidence type="ECO:0000256" key="1">
    <source>
        <dbReference type="ARBA" id="ARBA00023015"/>
    </source>
</evidence>
<dbReference type="Pfam" id="PF12625">
    <property type="entry name" value="Arabinose_bd"/>
    <property type="match status" value="1"/>
</dbReference>
<dbReference type="SMART" id="SM00342">
    <property type="entry name" value="HTH_ARAC"/>
    <property type="match status" value="1"/>
</dbReference>
<organism evidence="6 8">
    <name type="scientific">Pandoraea pulmonicola</name>
    <dbReference type="NCBI Taxonomy" id="93221"/>
    <lineage>
        <taxon>Bacteria</taxon>
        <taxon>Pseudomonadati</taxon>
        <taxon>Pseudomonadota</taxon>
        <taxon>Betaproteobacteria</taxon>
        <taxon>Burkholderiales</taxon>
        <taxon>Burkholderiaceae</taxon>
        <taxon>Pandoraea</taxon>
    </lineage>
</organism>
<dbReference type="GO" id="GO:0000976">
    <property type="term" value="F:transcription cis-regulatory region binding"/>
    <property type="evidence" value="ECO:0007669"/>
    <property type="project" value="TreeGrafter"/>
</dbReference>
<dbReference type="Proteomes" id="UP000035086">
    <property type="component" value="Chromosome"/>
</dbReference>
<dbReference type="EMBL" id="CP010310">
    <property type="protein sequence ID" value="AJC20558.1"/>
    <property type="molecule type" value="Genomic_DNA"/>
</dbReference>
<name>A0AAJ5D0W7_PANPU</name>
<keyword evidence="1" id="KW-0805">Transcription regulation</keyword>
<dbReference type="InterPro" id="IPR009057">
    <property type="entry name" value="Homeodomain-like_sf"/>
</dbReference>
<dbReference type="InterPro" id="IPR032687">
    <property type="entry name" value="AraC-type_N"/>
</dbReference>
<dbReference type="SUPFAM" id="SSF46689">
    <property type="entry name" value="Homeodomain-like"/>
    <property type="match status" value="1"/>
</dbReference>
<reference evidence="6 8" key="3">
    <citation type="submission" date="2018-06" db="EMBL/GenBank/DDBJ databases">
        <authorList>
            <consortium name="Pathogen Informatics"/>
            <person name="Doyle S."/>
        </authorList>
    </citation>
    <scope>NUCLEOTIDE SEQUENCE [LARGE SCALE GENOMIC DNA]</scope>
    <source>
        <strain evidence="6 8">NCTC13159</strain>
    </source>
</reference>
<keyword evidence="7" id="KW-1185">Reference proteome</keyword>
<dbReference type="Gene3D" id="1.10.10.60">
    <property type="entry name" value="Homeodomain-like"/>
    <property type="match status" value="1"/>
</dbReference>
<accession>A0AAJ5D0W7</accession>
<evidence type="ECO:0000259" key="4">
    <source>
        <dbReference type="PROSITE" id="PS01124"/>
    </source>
</evidence>
<proteinExistence type="predicted"/>
<feature type="domain" description="HTH araC/xylS-type" evidence="4">
    <location>
        <begin position="233"/>
        <end position="331"/>
    </location>
</feature>
<evidence type="ECO:0000313" key="7">
    <source>
        <dbReference type="Proteomes" id="UP000035086"/>
    </source>
</evidence>
<dbReference type="Proteomes" id="UP000254589">
    <property type="component" value="Unassembled WGS sequence"/>
</dbReference>
<evidence type="ECO:0000313" key="5">
    <source>
        <dbReference type="EMBL" id="AJC20558.1"/>
    </source>
</evidence>
<evidence type="ECO:0000256" key="2">
    <source>
        <dbReference type="ARBA" id="ARBA00023125"/>
    </source>
</evidence>
<dbReference type="AlphaFoldDB" id="A0AAJ5D0W7"/>
<protein>
    <submittedName>
        <fullName evidence="5">AraC family transcriptional regulator</fullName>
    </submittedName>
    <submittedName>
        <fullName evidence="6">M5 polypeptide</fullName>
    </submittedName>
</protein>
<evidence type="ECO:0000313" key="8">
    <source>
        <dbReference type="Proteomes" id="UP000254589"/>
    </source>
</evidence>
<dbReference type="PROSITE" id="PS01124">
    <property type="entry name" value="HTH_ARAC_FAMILY_2"/>
    <property type="match status" value="1"/>
</dbReference>
<dbReference type="InterPro" id="IPR018060">
    <property type="entry name" value="HTH_AraC"/>
</dbReference>
<reference evidence="5" key="2">
    <citation type="submission" date="2016-11" db="EMBL/GenBank/DDBJ databases">
        <title>Complete Genome Sequencing of Pandoraea pulmonicola DSM 16583.</title>
        <authorList>
            <person name="Chan K.-G."/>
        </authorList>
    </citation>
    <scope>NUCLEOTIDE SEQUENCE</scope>
    <source>
        <strain evidence="5">DSM 16583</strain>
    </source>
</reference>
<sequence length="336" mass="37316">MTKQAAHFVVQPGWRLLLADIGVDSARVLRHADLPADLFSRQEATITPAQFFQLWRAIEQVAGDGMALPLKLGQAISVEAFDPPIFACLCSPNLNIAFQRLAAFKTLIGPMALLVDVGASQTSVTLECYADAGPIPRSMAASEMIFLTQLVRLATRHRVVPKEITLAELPDHLERYEDYFGVVPKAGQDIRLTFSKEDGARQFLTANDSMWAFFEAGLRERLAALDTTATMSDRVKAVLLEGLPSGQYAADDVAKQLAVSKRTLQRQLSEESTSFKEVLNATRQQLAVHYLRTPTISQGEIAFLLGFQDVNSFIRAFKDWRGVTPGAYRHEMHNRH</sequence>
<dbReference type="GO" id="GO:0003700">
    <property type="term" value="F:DNA-binding transcription factor activity"/>
    <property type="evidence" value="ECO:0007669"/>
    <property type="project" value="InterPro"/>
</dbReference>
<dbReference type="EMBL" id="UGSJ01000001">
    <property type="protein sequence ID" value="SUA90995.1"/>
    <property type="molecule type" value="Genomic_DNA"/>
</dbReference>
<reference evidence="7" key="1">
    <citation type="submission" date="2014-12" db="EMBL/GenBank/DDBJ databases">
        <title>Complete Genome Sequencing of Pandoraea pulmonicola DSM 16583.</title>
        <authorList>
            <person name="Chan K.-G."/>
        </authorList>
    </citation>
    <scope>NUCLEOTIDE SEQUENCE [LARGE SCALE GENOMIC DNA]</scope>
    <source>
        <strain evidence="7">DSM 16583</strain>
    </source>
</reference>
<gene>
    <name evidence="6" type="primary">appY</name>
    <name evidence="6" type="ORF">NCTC13159_02483</name>
    <name evidence="5" type="ORF">RO07_08880</name>
</gene>
<dbReference type="PANTHER" id="PTHR47894:SF1">
    <property type="entry name" value="HTH-TYPE TRANSCRIPTIONAL REGULATOR VQSM"/>
    <property type="match status" value="1"/>
</dbReference>
<dbReference type="Pfam" id="PF12833">
    <property type="entry name" value="HTH_18"/>
    <property type="match status" value="1"/>
</dbReference>
<dbReference type="RefSeq" id="WP_039407051.1">
    <property type="nucleotide sequence ID" value="NZ_CP010310.2"/>
</dbReference>
<keyword evidence="3" id="KW-0804">Transcription</keyword>
<dbReference type="PANTHER" id="PTHR47894">
    <property type="entry name" value="HTH-TYPE TRANSCRIPTIONAL REGULATOR GADX"/>
    <property type="match status" value="1"/>
</dbReference>
<evidence type="ECO:0000256" key="3">
    <source>
        <dbReference type="ARBA" id="ARBA00023163"/>
    </source>
</evidence>
<evidence type="ECO:0000313" key="6">
    <source>
        <dbReference type="EMBL" id="SUA90995.1"/>
    </source>
</evidence>
<dbReference type="KEGG" id="ppul:RO07_08880"/>
<keyword evidence="2" id="KW-0238">DNA-binding</keyword>